<dbReference type="AlphaFoldDB" id="A0A1J4SG88"/>
<protein>
    <recommendedName>
        <fullName evidence="4">Major facilitator superfamily (MFS) profile domain-containing protein</fullName>
    </recommendedName>
</protein>
<organism evidence="2 3">
    <name type="scientific">Candidatus Desantisbacteria bacterium CG1_02_38_46</name>
    <dbReference type="NCBI Taxonomy" id="1817893"/>
    <lineage>
        <taxon>Bacteria</taxon>
        <taxon>Candidatus Desantisiibacteriota</taxon>
    </lineage>
</organism>
<dbReference type="EMBL" id="MNUO01000066">
    <property type="protein sequence ID" value="OIN97054.1"/>
    <property type="molecule type" value="Genomic_DNA"/>
</dbReference>
<proteinExistence type="predicted"/>
<dbReference type="STRING" id="1817893.AUJ66_04500"/>
<evidence type="ECO:0008006" key="4">
    <source>
        <dbReference type="Google" id="ProtNLM"/>
    </source>
</evidence>
<feature type="transmembrane region" description="Helical" evidence="1">
    <location>
        <begin position="216"/>
        <end position="242"/>
    </location>
</feature>
<sequence>MIFDRRVPFHLRISYYYDSQAGFFFGLFSGLTLSFISVVARRMGASTIQMASITSAPCVGLLLTFLWVYYSAGKKKMAILYWPKVVARSLFFLMPLVHTPSFYVGIFAVSSILETVGNPVYSGIVKEIYPDKHRGKTMGYVRVVMNISIIFASFIGGRLLDVWGDNGFRYLFPIGAVFGIIGISTFRKIKIKGEKIFRRKKPQFFEFFREWFKDKVLLYLACVIFVAGFGNLMLGPLCPIFLIDHLNVSLLFVGILSALSSFSSIIAYYYCGRFVDRKNPLLILRIIFLLVSFIPLLYFWGNRWGILLAAIIGGFSIGGWDITWFQYVTRRSSPEDIQAHVGLFYNLMGIRGIIAPFIAVNLINKIGLRFSFLVPFAVIFSGFILMIIFEKYEAKIAKEKGE</sequence>
<gene>
    <name evidence="2" type="ORF">AUJ66_04500</name>
</gene>
<keyword evidence="1" id="KW-1133">Transmembrane helix</keyword>
<dbReference type="GO" id="GO:0022857">
    <property type="term" value="F:transmembrane transporter activity"/>
    <property type="evidence" value="ECO:0007669"/>
    <property type="project" value="InterPro"/>
</dbReference>
<dbReference type="PANTHER" id="PTHR23526">
    <property type="entry name" value="INTEGRAL MEMBRANE TRANSPORT PROTEIN-RELATED"/>
    <property type="match status" value="1"/>
</dbReference>
<comment type="caution">
    <text evidence="2">The sequence shown here is derived from an EMBL/GenBank/DDBJ whole genome shotgun (WGS) entry which is preliminary data.</text>
</comment>
<dbReference type="InterPro" id="IPR052528">
    <property type="entry name" value="Sugar_transport-like"/>
</dbReference>
<feature type="transmembrane region" description="Helical" evidence="1">
    <location>
        <begin position="248"/>
        <end position="270"/>
    </location>
</feature>
<dbReference type="Pfam" id="PF07690">
    <property type="entry name" value="MFS_1"/>
    <property type="match status" value="1"/>
</dbReference>
<keyword evidence="1" id="KW-0472">Membrane</keyword>
<accession>A0A1J4SG88</accession>
<feature type="transmembrane region" description="Helical" evidence="1">
    <location>
        <begin position="20"/>
        <end position="39"/>
    </location>
</feature>
<feature type="transmembrane region" description="Helical" evidence="1">
    <location>
        <begin position="339"/>
        <end position="360"/>
    </location>
</feature>
<dbReference type="PANTHER" id="PTHR23526:SF2">
    <property type="entry name" value="MAJOR FACILITATOR SUPERFAMILY (MFS) PROFILE DOMAIN-CONTAINING PROTEIN"/>
    <property type="match status" value="1"/>
</dbReference>
<dbReference type="InterPro" id="IPR011701">
    <property type="entry name" value="MFS"/>
</dbReference>
<evidence type="ECO:0000313" key="3">
    <source>
        <dbReference type="Proteomes" id="UP000182278"/>
    </source>
</evidence>
<evidence type="ECO:0000313" key="2">
    <source>
        <dbReference type="EMBL" id="OIN97054.1"/>
    </source>
</evidence>
<feature type="transmembrane region" description="Helical" evidence="1">
    <location>
        <begin position="306"/>
        <end position="327"/>
    </location>
</feature>
<feature type="transmembrane region" description="Helical" evidence="1">
    <location>
        <begin position="51"/>
        <end position="70"/>
    </location>
</feature>
<feature type="transmembrane region" description="Helical" evidence="1">
    <location>
        <begin position="90"/>
        <end position="116"/>
    </location>
</feature>
<feature type="transmembrane region" description="Helical" evidence="1">
    <location>
        <begin position="168"/>
        <end position="189"/>
    </location>
</feature>
<feature type="transmembrane region" description="Helical" evidence="1">
    <location>
        <begin position="366"/>
        <end position="389"/>
    </location>
</feature>
<reference evidence="2 3" key="1">
    <citation type="journal article" date="2016" name="Environ. Microbiol.">
        <title>Genomic resolution of a cold subsurface aquifer community provides metabolic insights for novel microbes adapted to high CO concentrations.</title>
        <authorList>
            <person name="Probst A.J."/>
            <person name="Castelle C.J."/>
            <person name="Singh A."/>
            <person name="Brown C.T."/>
            <person name="Anantharaman K."/>
            <person name="Sharon I."/>
            <person name="Hug L.A."/>
            <person name="Burstein D."/>
            <person name="Emerson J.B."/>
            <person name="Thomas B.C."/>
            <person name="Banfield J.F."/>
        </authorList>
    </citation>
    <scope>NUCLEOTIDE SEQUENCE [LARGE SCALE GENOMIC DNA]</scope>
    <source>
        <strain evidence="2">CG1_02_38_46</strain>
    </source>
</reference>
<name>A0A1J4SG88_9BACT</name>
<feature type="transmembrane region" description="Helical" evidence="1">
    <location>
        <begin position="137"/>
        <end position="156"/>
    </location>
</feature>
<dbReference type="SUPFAM" id="SSF103473">
    <property type="entry name" value="MFS general substrate transporter"/>
    <property type="match status" value="1"/>
</dbReference>
<dbReference type="Gene3D" id="1.20.1250.20">
    <property type="entry name" value="MFS general substrate transporter like domains"/>
    <property type="match status" value="2"/>
</dbReference>
<dbReference type="InterPro" id="IPR036259">
    <property type="entry name" value="MFS_trans_sf"/>
</dbReference>
<evidence type="ECO:0000256" key="1">
    <source>
        <dbReference type="SAM" id="Phobius"/>
    </source>
</evidence>
<keyword evidence="1" id="KW-0812">Transmembrane</keyword>
<feature type="transmembrane region" description="Helical" evidence="1">
    <location>
        <begin position="282"/>
        <end position="300"/>
    </location>
</feature>
<dbReference type="Proteomes" id="UP000182278">
    <property type="component" value="Unassembled WGS sequence"/>
</dbReference>